<feature type="repeat" description="TPR" evidence="1">
    <location>
        <begin position="407"/>
        <end position="440"/>
    </location>
</feature>
<dbReference type="InterPro" id="IPR001054">
    <property type="entry name" value="A/G_cyclase"/>
</dbReference>
<keyword evidence="3" id="KW-1185">Reference proteome</keyword>
<dbReference type="RefSeq" id="WP_425501282.1">
    <property type="nucleotide sequence ID" value="NZ_PDWN01000001.1"/>
</dbReference>
<dbReference type="Gene3D" id="3.30.70.1230">
    <property type="entry name" value="Nucleotide cyclase"/>
    <property type="match status" value="1"/>
</dbReference>
<dbReference type="PANTHER" id="PTHR43081">
    <property type="entry name" value="ADENYLATE CYCLASE, TERMINAL-DIFFERENTIATION SPECIFIC-RELATED"/>
    <property type="match status" value="1"/>
</dbReference>
<dbReference type="EMBL" id="PDWN01000001">
    <property type="protein sequence ID" value="KAF1697430.1"/>
    <property type="molecule type" value="Genomic_DNA"/>
</dbReference>
<evidence type="ECO:0000313" key="3">
    <source>
        <dbReference type="Proteomes" id="UP000788419"/>
    </source>
</evidence>
<dbReference type="Gene3D" id="1.25.40.10">
    <property type="entry name" value="Tetratricopeptide repeat domain"/>
    <property type="match status" value="2"/>
</dbReference>
<proteinExistence type="predicted"/>
<evidence type="ECO:0008006" key="4">
    <source>
        <dbReference type="Google" id="ProtNLM"/>
    </source>
</evidence>
<dbReference type="Gene3D" id="3.40.50.10610">
    <property type="entry name" value="ABC-type transport auxiliary lipoprotein component"/>
    <property type="match status" value="1"/>
</dbReference>
<sequence length="857" mass="94425">MDGMPHDAHAPQLRTLLLTDLCDSTSLVERLGDSTAATLFRDHDRLVLELQQRWRGRLIDRSDGLLLLFERPLDGLGFALDYRRGLDALGQAHRIGPMLARAGLHVGEVLIWRNSDEAISAGAKPIEVEGLAKPFAARLMQLARPGQILISSITEPLVRRASRELGERGEALHWRTHGRWYFKGLPEIQEIHEVGEPGLAPLRAPRGDAKARRDIPAWRRPIALAAELAVVSGLIVGGWFMTRPEPAIAFSERDWVVVGDLRNLTGQTVLDDSLEQAFRISLEQSRYVNVLSDLKVRDSLARMRRPADTTLDRTTASEVAIRDGARAVILPTVSEVGGKVRVSLELIDPATAQTIYSASEDGAGLDSVLTSIDGVTSLLRSKLGEGQIELATNSKPLPQVSTRSLDALRAYALGQEAYGKGEYEQARGFYGQAISLDPEFALAHLGVTRALNATDHLQEGLPFLRHAQALRQNLTPRDQVYLDSWGSQVDEPQKISLAWMQMAKMYPDFFPAQTNAAYELAVLNEYARAEEFAARAVSPQSEFSALSSEHLGRMRLARDDYKRALEPLKFACESSVTSACVWKSVWNAAQGNFTEAEQAWPPERSLSVPYFDRVSIYLDQGKWSEARVESERLVELSHKFPSRSRQSLMPLAVALWSDGDRDVAIEELGRMVKLSLQAFAQPKSVTDRRGDAMTALYAAIFAQRLGDTKLAAQVEAALAGAPDVASLKPVSALAAVMRARRAANDGKPKVAIEILQPLMDDTEPVQARVALMEAHMLAGNREEALANANWLASHRGRSYGEYGCSWCQQPLNVVDSRLAQAHIAALKSDAGDQDVLRRRMDAQRSAPAQVLSSHSDF</sequence>
<dbReference type="PROSITE" id="PS50005">
    <property type="entry name" value="TPR"/>
    <property type="match status" value="1"/>
</dbReference>
<dbReference type="SUPFAM" id="SSF48452">
    <property type="entry name" value="TPR-like"/>
    <property type="match status" value="1"/>
</dbReference>
<dbReference type="InterPro" id="IPR019734">
    <property type="entry name" value="TPR_rpt"/>
</dbReference>
<dbReference type="CDD" id="cd07302">
    <property type="entry name" value="CHD"/>
    <property type="match status" value="1"/>
</dbReference>
<dbReference type="SUPFAM" id="SSF55073">
    <property type="entry name" value="Nucleotide cyclase"/>
    <property type="match status" value="1"/>
</dbReference>
<reference evidence="2 3" key="1">
    <citation type="submission" date="2017-10" db="EMBL/GenBank/DDBJ databases">
        <title>Whole genome sequencing of members of genus Pseudoxanthomonas.</title>
        <authorList>
            <person name="Kumar S."/>
            <person name="Bansal K."/>
            <person name="Kaur A."/>
            <person name="Patil P."/>
            <person name="Sharma S."/>
            <person name="Patil P.B."/>
        </authorList>
    </citation>
    <scope>NUCLEOTIDE SEQUENCE [LARGE SCALE GENOMIC DNA]</scope>
    <source>
        <strain evidence="2 3">DSM 17801</strain>
    </source>
</reference>
<evidence type="ECO:0000313" key="2">
    <source>
        <dbReference type="EMBL" id="KAF1697430.1"/>
    </source>
</evidence>
<dbReference type="NCBIfam" id="TIGR04510">
    <property type="entry name" value="mod_pep_cyc"/>
    <property type="match status" value="1"/>
</dbReference>
<accession>A0ABQ6ZBG0</accession>
<protein>
    <recommendedName>
        <fullName evidence="4">Peptide modification system cyclase</fullName>
    </recommendedName>
</protein>
<keyword evidence="1" id="KW-0802">TPR repeat</keyword>
<comment type="caution">
    <text evidence="2">The sequence shown here is derived from an EMBL/GenBank/DDBJ whole genome shotgun (WGS) entry which is preliminary data.</text>
</comment>
<organism evidence="2 3">
    <name type="scientific">Pseudoxanthomonas daejeonensis</name>
    <dbReference type="NCBI Taxonomy" id="266062"/>
    <lineage>
        <taxon>Bacteria</taxon>
        <taxon>Pseudomonadati</taxon>
        <taxon>Pseudomonadota</taxon>
        <taxon>Gammaproteobacteria</taxon>
        <taxon>Lysobacterales</taxon>
        <taxon>Lysobacteraceae</taxon>
        <taxon>Pseudoxanthomonas</taxon>
    </lineage>
</organism>
<evidence type="ECO:0000256" key="1">
    <source>
        <dbReference type="PROSITE-ProRule" id="PRU00339"/>
    </source>
</evidence>
<dbReference type="InterPro" id="IPR011990">
    <property type="entry name" value="TPR-like_helical_dom_sf"/>
</dbReference>
<dbReference type="InterPro" id="IPR050697">
    <property type="entry name" value="Adenylyl/Guanylyl_Cyclase_3/4"/>
</dbReference>
<dbReference type="InterPro" id="IPR029787">
    <property type="entry name" value="Nucleotide_cyclase"/>
</dbReference>
<dbReference type="PANTHER" id="PTHR43081:SF19">
    <property type="entry name" value="PH-SENSITIVE ADENYLATE CYCLASE RV1264"/>
    <property type="match status" value="1"/>
</dbReference>
<dbReference type="InterPro" id="IPR030966">
    <property type="entry name" value="Mod_pep_cyc"/>
</dbReference>
<dbReference type="Proteomes" id="UP000788419">
    <property type="component" value="Unassembled WGS sequence"/>
</dbReference>
<name>A0ABQ6ZBG0_9GAMM</name>
<gene>
    <name evidence="2" type="ORF">CSC65_00725</name>
</gene>